<keyword evidence="4" id="KW-1185">Reference proteome</keyword>
<evidence type="ECO:0000313" key="3">
    <source>
        <dbReference type="Proteomes" id="UP000036834"/>
    </source>
</evidence>
<dbReference type="Proteomes" id="UP000319578">
    <property type="component" value="Unassembled WGS sequence"/>
</dbReference>
<dbReference type="Proteomes" id="UP000036834">
    <property type="component" value="Unassembled WGS sequence"/>
</dbReference>
<dbReference type="STRING" id="54915.ADS79_27705"/>
<dbReference type="EMBL" id="BJON01000020">
    <property type="protein sequence ID" value="GED71357.1"/>
    <property type="molecule type" value="Genomic_DNA"/>
</dbReference>
<name>A0A0K9YLN2_9BACL</name>
<protein>
    <submittedName>
        <fullName evidence="2">Uncharacterized protein</fullName>
    </submittedName>
</protein>
<dbReference type="EMBL" id="LGIQ01000011">
    <property type="protein sequence ID" value="KNB69643.1"/>
    <property type="molecule type" value="Genomic_DNA"/>
</dbReference>
<comment type="caution">
    <text evidence="2">The sequence shown here is derived from an EMBL/GenBank/DDBJ whole genome shotgun (WGS) entry which is preliminary data.</text>
</comment>
<evidence type="ECO:0000313" key="4">
    <source>
        <dbReference type="Proteomes" id="UP000319578"/>
    </source>
</evidence>
<evidence type="ECO:0000313" key="1">
    <source>
        <dbReference type="EMBL" id="GED71357.1"/>
    </source>
</evidence>
<reference evidence="3" key="1">
    <citation type="submission" date="2015-07" db="EMBL/GenBank/DDBJ databases">
        <title>Genome sequencing project for genomic taxonomy and phylogenomics of Bacillus-like bacteria.</title>
        <authorList>
            <person name="Liu B."/>
            <person name="Wang J."/>
            <person name="Zhu Y."/>
            <person name="Liu G."/>
            <person name="Chen Q."/>
            <person name="Chen Z."/>
            <person name="Lan J."/>
            <person name="Che J."/>
            <person name="Ge C."/>
            <person name="Shi H."/>
            <person name="Pan Z."/>
            <person name="Liu X."/>
        </authorList>
    </citation>
    <scope>NUCLEOTIDE SEQUENCE [LARGE SCALE GENOMIC DNA]</scope>
    <source>
        <strain evidence="3">DSM 9887</strain>
    </source>
</reference>
<sequence>MINFGNVLRDHGVGLGKYKTNSKIYYKDLGIDTPSVNLVNTTIFYATVASKDASGNIYLKAGNRIRKYDGSDLSLIWDRTYTISDLTSYSSSDDKYHSMYIIGNRLYTCIYNGASRGSKIPSVVFCINIANGALDWYLIEPTSAYERWMIACIPVPNEIDNFYLSWKKLGTYYHYVEKVKLETNSGNILDKQIKNIIWSKELYNYNNIPPALTLTYDNQLIYNDNSTMRRVNSSGTQMDYLDDAYGLYYRAADKFVMTQSGTKVDTTTYLRKITKFGADEVLDVTDSNIYYGIHPNGTLYPVKASHITGTREWLLPYDLKLVQELNPELIIGYQRVDNSNDAVGKILEYMTIKK</sequence>
<dbReference type="PATRIC" id="fig|54915.3.peg.4731"/>
<proteinExistence type="predicted"/>
<organism evidence="2 3">
    <name type="scientific">Brevibacillus reuszeri</name>
    <dbReference type="NCBI Taxonomy" id="54915"/>
    <lineage>
        <taxon>Bacteria</taxon>
        <taxon>Bacillati</taxon>
        <taxon>Bacillota</taxon>
        <taxon>Bacilli</taxon>
        <taxon>Bacillales</taxon>
        <taxon>Paenibacillaceae</taxon>
        <taxon>Brevibacillus</taxon>
    </lineage>
</organism>
<dbReference type="RefSeq" id="WP_049741671.1">
    <property type="nucleotide sequence ID" value="NZ_BJON01000020.1"/>
</dbReference>
<gene>
    <name evidence="2" type="ORF">ADS79_27705</name>
    <name evidence="1" type="ORF">BRE01_50590</name>
</gene>
<evidence type="ECO:0000313" key="2">
    <source>
        <dbReference type="EMBL" id="KNB69643.1"/>
    </source>
</evidence>
<reference evidence="1 4" key="3">
    <citation type="submission" date="2019-06" db="EMBL/GenBank/DDBJ databases">
        <title>Whole genome shotgun sequence of Brevibacillus reuszeri NBRC 15719.</title>
        <authorList>
            <person name="Hosoyama A."/>
            <person name="Uohara A."/>
            <person name="Ohji S."/>
            <person name="Ichikawa N."/>
        </authorList>
    </citation>
    <scope>NUCLEOTIDE SEQUENCE [LARGE SCALE GENOMIC DNA]</scope>
    <source>
        <strain evidence="1 4">NBRC 15719</strain>
    </source>
</reference>
<accession>A0A0K9YLN2</accession>
<reference evidence="2" key="2">
    <citation type="submission" date="2015-07" db="EMBL/GenBank/DDBJ databases">
        <title>MeaNS - Measles Nucleotide Surveillance Program.</title>
        <authorList>
            <person name="Tran T."/>
            <person name="Druce J."/>
        </authorList>
    </citation>
    <scope>NUCLEOTIDE SEQUENCE</scope>
    <source>
        <strain evidence="2">DSM 9887</strain>
    </source>
</reference>
<dbReference type="AlphaFoldDB" id="A0A0K9YLN2"/>